<dbReference type="Pfam" id="PF00550">
    <property type="entry name" value="PP-binding"/>
    <property type="match status" value="1"/>
</dbReference>
<dbReference type="EMBL" id="NFDQ01000070">
    <property type="protein sequence ID" value="OTY74003.1"/>
    <property type="molecule type" value="Genomic_DNA"/>
</dbReference>
<accession>A0A243CVF5</accession>
<gene>
    <name evidence="4" type="ORF">BK749_16105</name>
</gene>
<dbReference type="PROSITE" id="PS00012">
    <property type="entry name" value="PHOSPHOPANTETHEINE"/>
    <property type="match status" value="1"/>
</dbReference>
<reference evidence="4 5" key="1">
    <citation type="submission" date="2016-10" db="EMBL/GenBank/DDBJ databases">
        <title>Comparative genomics of Bacillus thuringiensis reveals a path to pathogens against multiple invertebrate hosts.</title>
        <authorList>
            <person name="Zheng J."/>
            <person name="Gao Q."/>
            <person name="Liu H."/>
            <person name="Peng D."/>
            <person name="Ruan L."/>
            <person name="Sun M."/>
        </authorList>
    </citation>
    <scope>NUCLEOTIDE SEQUENCE [LARGE SCALE GENOMIC DNA]</scope>
    <source>
        <strain evidence="4">BGSC 4CE1</strain>
    </source>
</reference>
<evidence type="ECO:0000313" key="5">
    <source>
        <dbReference type="Proteomes" id="UP000194911"/>
    </source>
</evidence>
<dbReference type="AlphaFoldDB" id="A0A243CVF5"/>
<keyword evidence="2" id="KW-0597">Phosphoprotein</keyword>
<evidence type="ECO:0000313" key="4">
    <source>
        <dbReference type="EMBL" id="OTY74003.1"/>
    </source>
</evidence>
<evidence type="ECO:0000256" key="2">
    <source>
        <dbReference type="ARBA" id="ARBA00022553"/>
    </source>
</evidence>
<comment type="caution">
    <text evidence="4">The sequence shown here is derived from an EMBL/GenBank/DDBJ whole genome shotgun (WGS) entry which is preliminary data.</text>
</comment>
<dbReference type="Gene3D" id="1.10.1200.10">
    <property type="entry name" value="ACP-like"/>
    <property type="match status" value="1"/>
</dbReference>
<protein>
    <recommendedName>
        <fullName evidence="3">Carrier domain-containing protein</fullName>
    </recommendedName>
</protein>
<name>A0A243CVF5_BACTU</name>
<proteinExistence type="predicted"/>
<evidence type="ECO:0000259" key="3">
    <source>
        <dbReference type="PROSITE" id="PS50075"/>
    </source>
</evidence>
<feature type="domain" description="Carrier" evidence="3">
    <location>
        <begin position="1"/>
        <end position="81"/>
    </location>
</feature>
<dbReference type="InterPro" id="IPR006162">
    <property type="entry name" value="Ppantetheine_attach_site"/>
</dbReference>
<dbReference type="InterPro" id="IPR036736">
    <property type="entry name" value="ACP-like_sf"/>
</dbReference>
<evidence type="ECO:0000256" key="1">
    <source>
        <dbReference type="ARBA" id="ARBA00022450"/>
    </source>
</evidence>
<dbReference type="Proteomes" id="UP000194911">
    <property type="component" value="Unassembled WGS sequence"/>
</dbReference>
<dbReference type="InterPro" id="IPR009081">
    <property type="entry name" value="PP-bd_ACP"/>
</dbReference>
<dbReference type="PROSITE" id="PS50075">
    <property type="entry name" value="CARRIER"/>
    <property type="match status" value="1"/>
</dbReference>
<dbReference type="SUPFAM" id="SSF47336">
    <property type="entry name" value="ACP-like"/>
    <property type="match status" value="1"/>
</dbReference>
<sequence>MKWIDTLFKNLLPATTIEEIKLDFDSVKDTPLTQLGLDSLSIMGLVMRLEDEFDFSIDYETFDIKSIETLSKIQSLLKSASLN</sequence>
<organism evidence="4 5">
    <name type="scientific">Bacillus thuringiensis serovar vazensis</name>
    <dbReference type="NCBI Taxonomy" id="180867"/>
    <lineage>
        <taxon>Bacteria</taxon>
        <taxon>Bacillati</taxon>
        <taxon>Bacillota</taxon>
        <taxon>Bacilli</taxon>
        <taxon>Bacillales</taxon>
        <taxon>Bacillaceae</taxon>
        <taxon>Bacillus</taxon>
        <taxon>Bacillus cereus group</taxon>
    </lineage>
</organism>
<keyword evidence="1" id="KW-0596">Phosphopantetheine</keyword>
<dbReference type="RefSeq" id="WP_000871113.1">
    <property type="nucleotide sequence ID" value="NZ_NFDQ01000070.1"/>
</dbReference>